<evidence type="ECO:0000313" key="2">
    <source>
        <dbReference type="EMBL" id="VDN93049.1"/>
    </source>
</evidence>
<sequence>MDNFMKSGYFNPKTISPKNSGLKQISWRQHSQPQMGSNITEDFSTIREMLARKRSLPRPPVATRHVDPSMKND</sequence>
<gene>
    <name evidence="2" type="ORF">BPAG_LOCUS11863</name>
</gene>
<feature type="region of interest" description="Disordered" evidence="1">
    <location>
        <begin position="51"/>
        <end position="73"/>
    </location>
</feature>
<keyword evidence="3" id="KW-1185">Reference proteome</keyword>
<reference evidence="2 3" key="2">
    <citation type="submission" date="2018-11" db="EMBL/GenBank/DDBJ databases">
        <authorList>
            <consortium name="Pathogen Informatics"/>
        </authorList>
    </citation>
    <scope>NUCLEOTIDE SEQUENCE [LARGE SCALE GENOMIC DNA]</scope>
</reference>
<accession>A0A0N4TT49</accession>
<dbReference type="AlphaFoldDB" id="A0A0N4TT49"/>
<organism evidence="4">
    <name type="scientific">Brugia pahangi</name>
    <name type="common">Filarial nematode worm</name>
    <dbReference type="NCBI Taxonomy" id="6280"/>
    <lineage>
        <taxon>Eukaryota</taxon>
        <taxon>Metazoa</taxon>
        <taxon>Ecdysozoa</taxon>
        <taxon>Nematoda</taxon>
        <taxon>Chromadorea</taxon>
        <taxon>Rhabditida</taxon>
        <taxon>Spirurina</taxon>
        <taxon>Spiruromorpha</taxon>
        <taxon>Filarioidea</taxon>
        <taxon>Onchocercidae</taxon>
        <taxon>Brugia</taxon>
    </lineage>
</organism>
<evidence type="ECO:0000256" key="1">
    <source>
        <dbReference type="SAM" id="MobiDB-lite"/>
    </source>
</evidence>
<proteinExistence type="predicted"/>
<reference evidence="4" key="1">
    <citation type="submission" date="2017-02" db="UniProtKB">
        <authorList>
            <consortium name="WormBaseParasite"/>
        </authorList>
    </citation>
    <scope>IDENTIFICATION</scope>
</reference>
<evidence type="ECO:0000313" key="3">
    <source>
        <dbReference type="Proteomes" id="UP000278627"/>
    </source>
</evidence>
<name>A0A0N4TT49_BRUPA</name>
<feature type="compositionally biased region" description="Polar residues" evidence="1">
    <location>
        <begin position="13"/>
        <end position="38"/>
    </location>
</feature>
<evidence type="ECO:0000313" key="4">
    <source>
        <dbReference type="WBParaSite" id="BPAG_0001190101-mRNA-1"/>
    </source>
</evidence>
<dbReference type="Proteomes" id="UP000278627">
    <property type="component" value="Unassembled WGS sequence"/>
</dbReference>
<feature type="compositionally biased region" description="Basic and acidic residues" evidence="1">
    <location>
        <begin position="64"/>
        <end position="73"/>
    </location>
</feature>
<feature type="region of interest" description="Disordered" evidence="1">
    <location>
        <begin position="1"/>
        <end position="38"/>
    </location>
</feature>
<dbReference type="EMBL" id="UZAD01013254">
    <property type="protein sequence ID" value="VDN93049.1"/>
    <property type="molecule type" value="Genomic_DNA"/>
</dbReference>
<protein>
    <submittedName>
        <fullName evidence="4">Ovule protein</fullName>
    </submittedName>
</protein>
<dbReference type="WBParaSite" id="BPAG_0001190101-mRNA-1">
    <property type="protein sequence ID" value="BPAG_0001190101-mRNA-1"/>
    <property type="gene ID" value="BPAG_0001190101"/>
</dbReference>